<evidence type="ECO:0000313" key="4">
    <source>
        <dbReference type="Proteomes" id="UP000193144"/>
    </source>
</evidence>
<protein>
    <recommendedName>
        <fullName evidence="5">VWFA domain-containing protein</fullName>
    </recommendedName>
</protein>
<keyword evidence="4" id="KW-1185">Reference proteome</keyword>
<keyword evidence="1" id="KW-0175">Coiled coil</keyword>
<name>A0A1Y1Y071_9PLEO</name>
<evidence type="ECO:0008006" key="5">
    <source>
        <dbReference type="Google" id="ProtNLM"/>
    </source>
</evidence>
<feature type="coiled-coil region" evidence="1">
    <location>
        <begin position="37"/>
        <end position="64"/>
    </location>
</feature>
<reference evidence="3 4" key="1">
    <citation type="submission" date="2016-07" db="EMBL/GenBank/DDBJ databases">
        <title>Pervasive Adenine N6-methylation of Active Genes in Fungi.</title>
        <authorList>
            <consortium name="DOE Joint Genome Institute"/>
            <person name="Mondo S.J."/>
            <person name="Dannebaum R.O."/>
            <person name="Kuo R.C."/>
            <person name="Labutti K."/>
            <person name="Haridas S."/>
            <person name="Kuo A."/>
            <person name="Salamov A."/>
            <person name="Ahrendt S.R."/>
            <person name="Lipzen A."/>
            <person name="Sullivan W."/>
            <person name="Andreopoulos W.B."/>
            <person name="Clum A."/>
            <person name="Lindquist E."/>
            <person name="Daum C."/>
            <person name="Ramamoorthy G.K."/>
            <person name="Gryganskyi A."/>
            <person name="Culley D."/>
            <person name="Magnuson J.K."/>
            <person name="James T.Y."/>
            <person name="O'Malley M.A."/>
            <person name="Stajich J.E."/>
            <person name="Spatafora J.W."/>
            <person name="Visel A."/>
            <person name="Grigoriev I.V."/>
        </authorList>
    </citation>
    <scope>NUCLEOTIDE SEQUENCE [LARGE SCALE GENOMIC DNA]</scope>
    <source>
        <strain evidence="3 4">CBS 115471</strain>
    </source>
</reference>
<evidence type="ECO:0000313" key="3">
    <source>
        <dbReference type="EMBL" id="ORX91401.1"/>
    </source>
</evidence>
<dbReference type="InterPro" id="IPR036465">
    <property type="entry name" value="vWFA_dom_sf"/>
</dbReference>
<dbReference type="OrthoDB" id="10572122at2759"/>
<organism evidence="3 4">
    <name type="scientific">Clohesyomyces aquaticus</name>
    <dbReference type="NCBI Taxonomy" id="1231657"/>
    <lineage>
        <taxon>Eukaryota</taxon>
        <taxon>Fungi</taxon>
        <taxon>Dikarya</taxon>
        <taxon>Ascomycota</taxon>
        <taxon>Pezizomycotina</taxon>
        <taxon>Dothideomycetes</taxon>
        <taxon>Pleosporomycetidae</taxon>
        <taxon>Pleosporales</taxon>
        <taxon>Lindgomycetaceae</taxon>
        <taxon>Clohesyomyces</taxon>
    </lineage>
</organism>
<comment type="caution">
    <text evidence="3">The sequence shown here is derived from an EMBL/GenBank/DDBJ whole genome shotgun (WGS) entry which is preliminary data.</text>
</comment>
<evidence type="ECO:0000256" key="2">
    <source>
        <dbReference type="SAM" id="MobiDB-lite"/>
    </source>
</evidence>
<dbReference type="AlphaFoldDB" id="A0A1Y1Y071"/>
<feature type="region of interest" description="Disordered" evidence="2">
    <location>
        <begin position="195"/>
        <end position="228"/>
    </location>
</feature>
<gene>
    <name evidence="3" type="ORF">BCR34DRAFT_609004</name>
</gene>
<dbReference type="EMBL" id="MCFA01000465">
    <property type="protein sequence ID" value="ORX91401.1"/>
    <property type="molecule type" value="Genomic_DNA"/>
</dbReference>
<dbReference type="SUPFAM" id="SSF53300">
    <property type="entry name" value="vWA-like"/>
    <property type="match status" value="1"/>
</dbReference>
<sequence length="458" mass="52616">MDSDKETVSWMRRFCNVFVHAAVISGPAINCAVAGAIVDHRNTLQQLARELGTAKEDLRRLEIKSREIAAKEATRHERELSRVRAALDRSVDEVAHLKQLRELDCKERDVQETRHEGELKRLLSLVDELEKRERINQSKRNDEVNERRRALETATIQISELKEMGNRDRVDMNTVSAYYDDHFQNLRLQHEKEIQQRARAHQEQIQAKHPKPELHELPDAPTRLSQGNQSPCNEAVLFSIDLSSSVGSDYSAMIALYKRIVSAINIRNPSAKIAVICHSQEEGPVPMKVLQPFESITTGTEILLDQIPLGTSYERHDAVIVEAKTMIDRIPPRYECRMIMLRDNGFFLSHDYIYAELAADFIPIYVVQFESSGIDKDFGSRPRRVVQYSRGGTPTLYHMDWEDMGRDPETLGREARDRVSHPPSFYLLLQWFPLRLPSVLTRLKLPRCQSPTKGLQSS</sequence>
<accession>A0A1Y1Y071</accession>
<proteinExistence type="predicted"/>
<dbReference type="Proteomes" id="UP000193144">
    <property type="component" value="Unassembled WGS sequence"/>
</dbReference>
<evidence type="ECO:0000256" key="1">
    <source>
        <dbReference type="SAM" id="Coils"/>
    </source>
</evidence>